<dbReference type="InterPro" id="IPR025582">
    <property type="entry name" value="YARHG_dom"/>
</dbReference>
<proteinExistence type="predicted"/>
<reference evidence="1 2" key="1">
    <citation type="journal article" date="2018" name="Arch. Microbiol.">
        <title>New insights into the metabolic potential of the phototrophic purple bacterium Rhodopila globiformis DSM 161(T) from its draft genome sequence and evidence for a vanadium-dependent nitrogenase.</title>
        <authorList>
            <person name="Imhoff J.F."/>
            <person name="Rahn T."/>
            <person name="Kunzel S."/>
            <person name="Neulinger S.C."/>
        </authorList>
    </citation>
    <scope>NUCLEOTIDE SEQUENCE [LARGE SCALE GENOMIC DNA]</scope>
    <source>
        <strain evidence="1 2">DSM 16996</strain>
    </source>
</reference>
<evidence type="ECO:0000313" key="2">
    <source>
        <dbReference type="Proteomes" id="UP000239089"/>
    </source>
</evidence>
<dbReference type="Gene3D" id="1.20.58.1690">
    <property type="match status" value="1"/>
</dbReference>
<evidence type="ECO:0000313" key="1">
    <source>
        <dbReference type="EMBL" id="PPQ26503.1"/>
    </source>
</evidence>
<dbReference type="AlphaFoldDB" id="A0A2S6MVV6"/>
<accession>A0A2S6MVV6</accession>
<dbReference type="RefSeq" id="WP_104510617.1">
    <property type="nucleotide sequence ID" value="NZ_JACIGC010000006.1"/>
</dbReference>
<gene>
    <name evidence="1" type="ORF">CCR94_22690</name>
</gene>
<keyword evidence="2" id="KW-1185">Reference proteome</keyword>
<dbReference type="Pfam" id="PF13308">
    <property type="entry name" value="YARHG"/>
    <property type="match status" value="1"/>
</dbReference>
<sequence>MVSAPKLILTALLIAFASTLAPGAVTPAKAQEAAYMSCGELWYARNKIYARNGYCFKTERAVSVFGQGCFPPYGQLGGWEKARVDEIQMWEARKGC</sequence>
<dbReference type="InterPro" id="IPR038434">
    <property type="entry name" value="YARHG_sf"/>
</dbReference>
<organism evidence="1 2">
    <name type="scientific">Rhodoblastus sphagnicola</name>
    <dbReference type="NCBI Taxonomy" id="333368"/>
    <lineage>
        <taxon>Bacteria</taxon>
        <taxon>Pseudomonadati</taxon>
        <taxon>Pseudomonadota</taxon>
        <taxon>Alphaproteobacteria</taxon>
        <taxon>Hyphomicrobiales</taxon>
        <taxon>Rhodoblastaceae</taxon>
        <taxon>Rhodoblastus</taxon>
    </lineage>
</organism>
<dbReference type="Proteomes" id="UP000239089">
    <property type="component" value="Unassembled WGS sequence"/>
</dbReference>
<dbReference type="SMART" id="SM01324">
    <property type="entry name" value="YARHG"/>
    <property type="match status" value="1"/>
</dbReference>
<dbReference type="EMBL" id="NHSJ01000134">
    <property type="protein sequence ID" value="PPQ26503.1"/>
    <property type="molecule type" value="Genomic_DNA"/>
</dbReference>
<protein>
    <submittedName>
        <fullName evidence="1">YARHG domain-containing protein</fullName>
    </submittedName>
</protein>
<comment type="caution">
    <text evidence="1">The sequence shown here is derived from an EMBL/GenBank/DDBJ whole genome shotgun (WGS) entry which is preliminary data.</text>
</comment>
<dbReference type="OrthoDB" id="7666530at2"/>
<name>A0A2S6MVV6_9HYPH</name>